<accession>A0A7I7NVF6</accession>
<name>A0A7I7NVF6_9MYCO</name>
<evidence type="ECO:0000256" key="2">
    <source>
        <dbReference type="SAM" id="Phobius"/>
    </source>
</evidence>
<proteinExistence type="predicted"/>
<feature type="compositionally biased region" description="Pro residues" evidence="1">
    <location>
        <begin position="84"/>
        <end position="94"/>
    </location>
</feature>
<feature type="region of interest" description="Disordered" evidence="1">
    <location>
        <begin position="57"/>
        <end position="94"/>
    </location>
</feature>
<sequence>MESRMTSDNIGTRRFPAGVATVAGLIGLVLGALAAFAITGLVWTVRVQLPPPPYPPPLSSQSVGGGGCIYTAPPTPTSGAGVSPAPPLPPAPHA</sequence>
<evidence type="ECO:0000256" key="1">
    <source>
        <dbReference type="SAM" id="MobiDB-lite"/>
    </source>
</evidence>
<organism evidence="3 4">
    <name type="scientific">Mycobacterium seoulense</name>
    <dbReference type="NCBI Taxonomy" id="386911"/>
    <lineage>
        <taxon>Bacteria</taxon>
        <taxon>Bacillati</taxon>
        <taxon>Actinomycetota</taxon>
        <taxon>Actinomycetes</taxon>
        <taxon>Mycobacteriales</taxon>
        <taxon>Mycobacteriaceae</taxon>
        <taxon>Mycobacterium</taxon>
    </lineage>
</organism>
<protein>
    <submittedName>
        <fullName evidence="3">Uncharacterized protein</fullName>
    </submittedName>
</protein>
<reference evidence="3 4" key="1">
    <citation type="journal article" date="2019" name="Emerg. Microbes Infect.">
        <title>Comprehensive subspecies identification of 175 nontuberculous mycobacteria species based on 7547 genomic profiles.</title>
        <authorList>
            <person name="Matsumoto Y."/>
            <person name="Kinjo T."/>
            <person name="Motooka D."/>
            <person name="Nabeya D."/>
            <person name="Jung N."/>
            <person name="Uechi K."/>
            <person name="Horii T."/>
            <person name="Iida T."/>
            <person name="Fujita J."/>
            <person name="Nakamura S."/>
        </authorList>
    </citation>
    <scope>NUCLEOTIDE SEQUENCE [LARGE SCALE GENOMIC DNA]</scope>
    <source>
        <strain evidence="3 4">JCM 16018</strain>
    </source>
</reference>
<keyword evidence="4" id="KW-1185">Reference proteome</keyword>
<dbReference type="KEGG" id="mseo:MSEO_09440"/>
<evidence type="ECO:0000313" key="3">
    <source>
        <dbReference type="EMBL" id="BBY00445.1"/>
    </source>
</evidence>
<dbReference type="Proteomes" id="UP000466632">
    <property type="component" value="Chromosome"/>
</dbReference>
<keyword evidence="2" id="KW-0472">Membrane</keyword>
<gene>
    <name evidence="3" type="ORF">MSEO_09440</name>
</gene>
<dbReference type="AlphaFoldDB" id="A0A7I7NVF6"/>
<feature type="transmembrane region" description="Helical" evidence="2">
    <location>
        <begin position="21"/>
        <end position="45"/>
    </location>
</feature>
<keyword evidence="2" id="KW-0812">Transmembrane</keyword>
<keyword evidence="2" id="KW-1133">Transmembrane helix</keyword>
<evidence type="ECO:0000313" key="4">
    <source>
        <dbReference type="Proteomes" id="UP000466632"/>
    </source>
</evidence>
<dbReference type="EMBL" id="AP022582">
    <property type="protein sequence ID" value="BBY00445.1"/>
    <property type="molecule type" value="Genomic_DNA"/>
</dbReference>